<name>C3YT65_BRAFL</name>
<feature type="transmembrane region" description="Helical" evidence="9">
    <location>
        <begin position="163"/>
        <end position="184"/>
    </location>
</feature>
<feature type="transmembrane region" description="Helical" evidence="9">
    <location>
        <begin position="119"/>
        <end position="143"/>
    </location>
</feature>
<organism>
    <name type="scientific">Branchiostoma floridae</name>
    <name type="common">Florida lancelet</name>
    <name type="synonym">Amphioxus</name>
    <dbReference type="NCBI Taxonomy" id="7739"/>
    <lineage>
        <taxon>Eukaryota</taxon>
        <taxon>Metazoa</taxon>
        <taxon>Chordata</taxon>
        <taxon>Cephalochordata</taxon>
        <taxon>Leptocardii</taxon>
        <taxon>Amphioxiformes</taxon>
        <taxon>Branchiostomatidae</taxon>
        <taxon>Branchiostoma</taxon>
    </lineage>
</organism>
<reference evidence="11" key="1">
    <citation type="journal article" date="2008" name="Nature">
        <title>The amphioxus genome and the evolution of the chordate karyotype.</title>
        <authorList>
            <consortium name="US DOE Joint Genome Institute (JGI-PGF)"/>
            <person name="Putnam N.H."/>
            <person name="Butts T."/>
            <person name="Ferrier D.E.K."/>
            <person name="Furlong R.F."/>
            <person name="Hellsten U."/>
            <person name="Kawashima T."/>
            <person name="Robinson-Rechavi M."/>
            <person name="Shoguchi E."/>
            <person name="Terry A."/>
            <person name="Yu J.-K."/>
            <person name="Benito-Gutierrez E.L."/>
            <person name="Dubchak I."/>
            <person name="Garcia-Fernandez J."/>
            <person name="Gibson-Brown J.J."/>
            <person name="Grigoriev I.V."/>
            <person name="Horton A.C."/>
            <person name="de Jong P.J."/>
            <person name="Jurka J."/>
            <person name="Kapitonov V.V."/>
            <person name="Kohara Y."/>
            <person name="Kuroki Y."/>
            <person name="Lindquist E."/>
            <person name="Lucas S."/>
            <person name="Osoegawa K."/>
            <person name="Pennacchio L.A."/>
            <person name="Salamov A.A."/>
            <person name="Satou Y."/>
            <person name="Sauka-Spengler T."/>
            <person name="Schmutz J."/>
            <person name="Shin-I T."/>
            <person name="Toyoda A."/>
            <person name="Bronner-Fraser M."/>
            <person name="Fujiyama A."/>
            <person name="Holland L.Z."/>
            <person name="Holland P.W.H."/>
            <person name="Satoh N."/>
            <person name="Rokhsar D.S."/>
        </authorList>
    </citation>
    <scope>NUCLEOTIDE SEQUENCE [LARGE SCALE GENOMIC DNA]</scope>
    <source>
        <strain evidence="11">S238N-H82</strain>
        <tissue evidence="11">Testes</tissue>
    </source>
</reference>
<dbReference type="InterPro" id="IPR000276">
    <property type="entry name" value="GPCR_Rhodpsn"/>
</dbReference>
<feature type="transmembrane region" description="Helical" evidence="9">
    <location>
        <begin position="12"/>
        <end position="33"/>
    </location>
</feature>
<keyword evidence="3 9" id="KW-1133">Transmembrane helix</keyword>
<evidence type="ECO:0000256" key="4">
    <source>
        <dbReference type="ARBA" id="ARBA00023040"/>
    </source>
</evidence>
<evidence type="ECO:0000256" key="8">
    <source>
        <dbReference type="RuleBase" id="RU000688"/>
    </source>
</evidence>
<feature type="transmembrane region" description="Helical" evidence="9">
    <location>
        <begin position="80"/>
        <end position="99"/>
    </location>
</feature>
<feature type="transmembrane region" description="Helical" evidence="9">
    <location>
        <begin position="308"/>
        <end position="328"/>
    </location>
</feature>
<dbReference type="Pfam" id="PF00001">
    <property type="entry name" value="7tm_1"/>
    <property type="match status" value="1"/>
</dbReference>
<evidence type="ECO:0000313" key="11">
    <source>
        <dbReference type="EMBL" id="EEN56432.1"/>
    </source>
</evidence>
<dbReference type="AlphaFoldDB" id="C3YT65"/>
<dbReference type="GO" id="GO:0016020">
    <property type="term" value="C:membrane"/>
    <property type="evidence" value="ECO:0007669"/>
    <property type="project" value="UniProtKB-SubCell"/>
</dbReference>
<dbReference type="Gene3D" id="1.20.1070.10">
    <property type="entry name" value="Rhodopsin 7-helix transmembrane proteins"/>
    <property type="match status" value="1"/>
</dbReference>
<dbReference type="PRINTS" id="PR00237">
    <property type="entry name" value="GPCRRHODOPSN"/>
</dbReference>
<dbReference type="EMBL" id="GG666551">
    <property type="protein sequence ID" value="EEN56432.1"/>
    <property type="molecule type" value="Genomic_DNA"/>
</dbReference>
<keyword evidence="2 8" id="KW-0812">Transmembrane</keyword>
<evidence type="ECO:0000256" key="9">
    <source>
        <dbReference type="SAM" id="Phobius"/>
    </source>
</evidence>
<feature type="domain" description="G-protein coupled receptors family 1 profile" evidence="10">
    <location>
        <begin position="20"/>
        <end position="325"/>
    </location>
</feature>
<dbReference type="SUPFAM" id="SSF81321">
    <property type="entry name" value="Family A G protein-coupled receptor-like"/>
    <property type="match status" value="1"/>
</dbReference>
<feature type="transmembrane region" description="Helical" evidence="9">
    <location>
        <begin position="273"/>
        <end position="296"/>
    </location>
</feature>
<dbReference type="PANTHER" id="PTHR24243:SF233">
    <property type="entry name" value="THYROTROPIN-RELEASING HORMONE RECEPTOR"/>
    <property type="match status" value="1"/>
</dbReference>
<feature type="non-terminal residue" evidence="11">
    <location>
        <position position="335"/>
    </location>
</feature>
<keyword evidence="4 8" id="KW-0297">G-protein coupled receptor</keyword>
<evidence type="ECO:0000259" key="10">
    <source>
        <dbReference type="PROSITE" id="PS50262"/>
    </source>
</evidence>
<evidence type="ECO:0000256" key="2">
    <source>
        <dbReference type="ARBA" id="ARBA00022692"/>
    </source>
</evidence>
<keyword evidence="6 8" id="KW-0675">Receptor</keyword>
<evidence type="ECO:0000256" key="1">
    <source>
        <dbReference type="ARBA" id="ARBA00004141"/>
    </source>
</evidence>
<comment type="subcellular location">
    <subcellularLocation>
        <location evidence="1">Membrane</location>
        <topology evidence="1">Multi-pass membrane protein</topology>
    </subcellularLocation>
</comment>
<evidence type="ECO:0000256" key="7">
    <source>
        <dbReference type="ARBA" id="ARBA00023224"/>
    </source>
</evidence>
<comment type="similarity">
    <text evidence="8">Belongs to the G-protein coupled receptor 1 family.</text>
</comment>
<evidence type="ECO:0000256" key="3">
    <source>
        <dbReference type="ARBA" id="ARBA00022989"/>
    </source>
</evidence>
<dbReference type="PANTHER" id="PTHR24243">
    <property type="entry name" value="G-PROTEIN COUPLED RECEPTOR"/>
    <property type="match status" value="1"/>
</dbReference>
<dbReference type="GO" id="GO:0004930">
    <property type="term" value="F:G protein-coupled receptor activity"/>
    <property type="evidence" value="ECO:0007669"/>
    <property type="project" value="UniProtKB-KW"/>
</dbReference>
<keyword evidence="5 9" id="KW-0472">Membrane</keyword>
<dbReference type="PROSITE" id="PS50262">
    <property type="entry name" value="G_PROTEIN_RECEP_F1_2"/>
    <property type="match status" value="1"/>
</dbReference>
<feature type="non-terminal residue" evidence="11">
    <location>
        <position position="1"/>
    </location>
</feature>
<dbReference type="InParanoid" id="C3YT65"/>
<feature type="transmembrane region" description="Helical" evidence="9">
    <location>
        <begin position="40"/>
        <end position="60"/>
    </location>
</feature>
<dbReference type="PROSITE" id="PS00237">
    <property type="entry name" value="G_PROTEIN_RECEP_F1_1"/>
    <property type="match status" value="1"/>
</dbReference>
<accession>C3YT65</accession>
<evidence type="ECO:0000256" key="5">
    <source>
        <dbReference type="ARBA" id="ARBA00023136"/>
    </source>
</evidence>
<gene>
    <name evidence="11" type="ORF">BRAFLDRAFT_156093</name>
</gene>
<keyword evidence="7 8" id="KW-0807">Transducer</keyword>
<dbReference type="eggNOG" id="KOG3656">
    <property type="taxonomic scope" value="Eukaryota"/>
</dbReference>
<proteinExistence type="inferred from homology"/>
<sequence length="335" mass="37939">EIAIPTLMTYSMTFTFGVTGNAMIIIAVIRFCCLKTATNYLTMSLAVADLLVSLICVPFRTAELFLSYWPLGGVMCKLLSYIRAVTTLASILTLTAISLERWYVVIRPMQARSVCTPGWAYRVIACVWMLSLSLSTPTLYAMWPVGDTIYHCQEKWPQKSLSEIFSVYFATLIFLPMSIMLAAYSSTIYKLWFSTQTIQRDFDSGSESVERYLEQGNNVPTSHGNAKSYFTKRKKRPSLPLVTSYHDGKNTTSSSTFLSLVVSLQVVRMMLTVVLLFLVCWGPHVVLGVLLKFGLVNPFTQEVYAMKIAFRLLSYLNSCLNPFCYNFMSKKFRRS</sequence>
<protein>
    <recommendedName>
        <fullName evidence="10">G-protein coupled receptors family 1 profile domain-containing protein</fullName>
    </recommendedName>
</protein>
<dbReference type="InterPro" id="IPR017452">
    <property type="entry name" value="GPCR_Rhodpsn_7TM"/>
</dbReference>
<evidence type="ECO:0000256" key="6">
    <source>
        <dbReference type="ARBA" id="ARBA00023170"/>
    </source>
</evidence>